<evidence type="ECO:0000256" key="10">
    <source>
        <dbReference type="RuleBase" id="RU363037"/>
    </source>
</evidence>
<evidence type="ECO:0000259" key="13">
    <source>
        <dbReference type="Pfam" id="PF03950"/>
    </source>
</evidence>
<evidence type="ECO:0000259" key="15">
    <source>
        <dbReference type="Pfam" id="PF04558"/>
    </source>
</evidence>
<dbReference type="InterPro" id="IPR020058">
    <property type="entry name" value="Glu/Gln-tRNA-synth_Ib_cat-dom"/>
</dbReference>
<dbReference type="Pfam" id="PF20974">
    <property type="entry name" value="tRNA-synt_1c_C2"/>
    <property type="match status" value="1"/>
</dbReference>
<evidence type="ECO:0000256" key="9">
    <source>
        <dbReference type="ARBA" id="ARBA00048270"/>
    </source>
</evidence>
<evidence type="ECO:0000259" key="12">
    <source>
        <dbReference type="Pfam" id="PF00749"/>
    </source>
</evidence>
<keyword evidence="5 10" id="KW-0067">ATP-binding</keyword>
<dbReference type="EMBL" id="CAUYUE010000002">
    <property type="protein sequence ID" value="CAK0743004.1"/>
    <property type="molecule type" value="Genomic_DNA"/>
</dbReference>
<feature type="domain" description="Glutaminyl-tRNA synthetase class Ib non-specific RNA-binding" evidence="15">
    <location>
        <begin position="12"/>
        <end position="167"/>
    </location>
</feature>
<feature type="domain" description="Glutaminyl-tRNA synthetase class Ib non-specific RNA-binding" evidence="14">
    <location>
        <begin position="170"/>
        <end position="257"/>
    </location>
</feature>
<dbReference type="InterPro" id="IPR042559">
    <property type="entry name" value="Gln-tRNA-synth_Ib_RNA-bd_N_2"/>
</dbReference>
<dbReference type="Gene3D" id="1.10.8.1290">
    <property type="entry name" value="Glutaminyl-tRNA synthetase, non-specific RNA binding region part 1, domain 1"/>
    <property type="match status" value="1"/>
</dbReference>
<dbReference type="GO" id="GO:0004819">
    <property type="term" value="F:glutamine-tRNA ligase activity"/>
    <property type="evidence" value="ECO:0007669"/>
    <property type="project" value="UniProtKB-EC"/>
</dbReference>
<dbReference type="InterPro" id="IPR050132">
    <property type="entry name" value="Gln/Glu-tRNA_Ligase"/>
</dbReference>
<evidence type="ECO:0000256" key="6">
    <source>
        <dbReference type="ARBA" id="ARBA00022917"/>
    </source>
</evidence>
<dbReference type="InterPro" id="IPR014729">
    <property type="entry name" value="Rossmann-like_a/b/a_fold"/>
</dbReference>
<dbReference type="PRINTS" id="PR00987">
    <property type="entry name" value="TRNASYNTHGLU"/>
</dbReference>
<dbReference type="InterPro" id="IPR011035">
    <property type="entry name" value="Ribosomal_bL25/Gln-tRNA_synth"/>
</dbReference>
<keyword evidence="6 10" id="KW-0648">Protein biosynthesis</keyword>
<dbReference type="FunFam" id="1.10.10.2420:FF:000001">
    <property type="entry name" value="Glutamine--tRNA ligase cytoplasmic"/>
    <property type="match status" value="1"/>
</dbReference>
<keyword evidence="18" id="KW-1185">Reference proteome</keyword>
<dbReference type="Pfam" id="PF00749">
    <property type="entry name" value="tRNA-synt_1c"/>
    <property type="match status" value="1"/>
</dbReference>
<dbReference type="Gene3D" id="2.40.240.10">
    <property type="entry name" value="Ribosomal Protein L25, Chain P"/>
    <property type="match status" value="2"/>
</dbReference>
<organism evidence="17 18">
    <name type="scientific">Coccomyxa viridis</name>
    <dbReference type="NCBI Taxonomy" id="1274662"/>
    <lineage>
        <taxon>Eukaryota</taxon>
        <taxon>Viridiplantae</taxon>
        <taxon>Chlorophyta</taxon>
        <taxon>core chlorophytes</taxon>
        <taxon>Trebouxiophyceae</taxon>
        <taxon>Trebouxiophyceae incertae sedis</taxon>
        <taxon>Coccomyxaceae</taxon>
        <taxon>Coccomyxa</taxon>
    </lineage>
</organism>
<dbReference type="InterPro" id="IPR020056">
    <property type="entry name" value="Rbsml_bL25/Gln-tRNA_synth_N"/>
</dbReference>
<feature type="region of interest" description="Disordered" evidence="11">
    <location>
        <begin position="192"/>
        <end position="250"/>
    </location>
</feature>
<dbReference type="GO" id="GO:0005524">
    <property type="term" value="F:ATP binding"/>
    <property type="evidence" value="ECO:0007669"/>
    <property type="project" value="UniProtKB-KW"/>
</dbReference>
<dbReference type="InterPro" id="IPR000924">
    <property type="entry name" value="Glu/Gln-tRNA-synth"/>
</dbReference>
<evidence type="ECO:0000256" key="11">
    <source>
        <dbReference type="SAM" id="MobiDB-lite"/>
    </source>
</evidence>
<evidence type="ECO:0000256" key="7">
    <source>
        <dbReference type="ARBA" id="ARBA00023146"/>
    </source>
</evidence>
<dbReference type="Pfam" id="PF04558">
    <property type="entry name" value="tRNA_synt_1c_R1"/>
    <property type="match status" value="1"/>
</dbReference>
<comment type="catalytic activity">
    <reaction evidence="9">
        <text>tRNA(Gln) + L-glutamine + ATP = L-glutaminyl-tRNA(Gln) + AMP + diphosphate</text>
        <dbReference type="Rhea" id="RHEA:20121"/>
        <dbReference type="Rhea" id="RHEA-COMP:9662"/>
        <dbReference type="Rhea" id="RHEA-COMP:9681"/>
        <dbReference type="ChEBI" id="CHEBI:30616"/>
        <dbReference type="ChEBI" id="CHEBI:33019"/>
        <dbReference type="ChEBI" id="CHEBI:58359"/>
        <dbReference type="ChEBI" id="CHEBI:78442"/>
        <dbReference type="ChEBI" id="CHEBI:78521"/>
        <dbReference type="ChEBI" id="CHEBI:456215"/>
        <dbReference type="EC" id="6.1.1.18"/>
    </reaction>
</comment>
<dbReference type="Pfam" id="PF04557">
    <property type="entry name" value="tRNA_synt_1c_R2"/>
    <property type="match status" value="1"/>
</dbReference>
<evidence type="ECO:0000256" key="2">
    <source>
        <dbReference type="ARBA" id="ARBA00012836"/>
    </source>
</evidence>
<gene>
    <name evidence="17" type="ORF">CVIRNUC_001436</name>
</gene>
<dbReference type="PANTHER" id="PTHR43097:SF4">
    <property type="entry name" value="GLUTAMINE--TRNA LIGASE"/>
    <property type="match status" value="1"/>
</dbReference>
<dbReference type="Proteomes" id="UP001314263">
    <property type="component" value="Unassembled WGS sequence"/>
</dbReference>
<dbReference type="AlphaFoldDB" id="A0AAV1HUU4"/>
<sequence length="826" mass="92834">MATREDAEAKAERTFLSVGYAPVKAEEYASNRKLRPVLLSCIEESGLSESAEKTRSELVVRVATKYPDNALRHRRDFLKDYLASGKIKKDQFDASLAYLENIGDQPIDWKAFEAEHGVGVEVSPEQISAAVAEELGTVRDRLVAERYHYNAKPLLPKIKAQLKFADGAAIKQELDKQIEAILGPKQEADNVKLDKKAKKKEKKPIAVVSNGEASLGGDQPAASAAPAPVANGDSSAPEANPYAFLPDPQDNHKVLTTVSFSDERGQWHLSNSREKLAEHLKATGGKVITRFPPEPNGYLHIGHAKAMFVDFGYAENVGGECILRFDDTNPEAEKQEYIDHIEDIVGWMGYKPSKVTHSAHYFQQLYEYAVKLIETGNAFVDHQTAEEVKLYREERRPSPWRNRPVQESLKLFEDMRAGLIDEGKACLRMKMDHKNENYNMFDLVAYRIKFMPHPITGEAWCIYPTYDYTHCLVDAIENITHSLCTLEFESRRASYYWLLHVLGTYKPLVWEYARLGITYNVLSKRKLKKLVTEGHVSGWDDPRLLTLAGLRRRGARPQAIKNMCREIGITRNETEIPLHKLDYHIRADLDTAAERVLAVLKPLKLVLTNLPEDYSHTVEAKLFPSNPDSGTYPVPLSRVVYIEETDFKEADPDKALKAPGRPGEKKEKFFGMAPGKECVLKYAGLVMCTGLRKEGDKLVEVHGEFQPLKAGQKLPKGVLSWVGQATPGREPPRFEARLYDRLFNTASVADTGEDWLEDLNPKSLITVEGAMATPRLAAAAVGDKFQLERLGFFCVDPDSMPGKLVINRTCTLKADYNKEGDQSKER</sequence>
<dbReference type="InterPro" id="IPR042558">
    <property type="entry name" value="Gln-tRNA-synth_Ib_RNA-bd_N_1"/>
</dbReference>
<dbReference type="PROSITE" id="PS00178">
    <property type="entry name" value="AA_TRNA_LIGASE_I"/>
    <property type="match status" value="1"/>
</dbReference>
<dbReference type="GO" id="GO:0006425">
    <property type="term" value="P:glutaminyl-tRNA aminoacylation"/>
    <property type="evidence" value="ECO:0007669"/>
    <property type="project" value="InterPro"/>
</dbReference>
<evidence type="ECO:0000256" key="3">
    <source>
        <dbReference type="ARBA" id="ARBA00022598"/>
    </source>
</evidence>
<dbReference type="SUPFAM" id="SSF50715">
    <property type="entry name" value="Ribosomal protein L25-like"/>
    <property type="match status" value="1"/>
</dbReference>
<feature type="domain" description="Glutamyl/glutaminyl-tRNA synthetase class Ib catalytic" evidence="12">
    <location>
        <begin position="286"/>
        <end position="590"/>
    </location>
</feature>
<dbReference type="FunFam" id="3.40.50.620:FF:000037">
    <property type="entry name" value="Glutamine--tRNA ligase cytoplasmic"/>
    <property type="match status" value="1"/>
</dbReference>
<dbReference type="InterPro" id="IPR001412">
    <property type="entry name" value="aa-tRNA-synth_I_CS"/>
</dbReference>
<evidence type="ECO:0000256" key="1">
    <source>
        <dbReference type="ARBA" id="ARBA00005594"/>
    </source>
</evidence>
<dbReference type="GO" id="GO:0009791">
    <property type="term" value="P:post-embryonic development"/>
    <property type="evidence" value="ECO:0007669"/>
    <property type="project" value="UniProtKB-ARBA"/>
</dbReference>
<feature type="domain" description="Glutamyl/glutaminyl-tRNA synthetase class Ib anti-codon binding" evidence="13">
    <location>
        <begin position="593"/>
        <end position="704"/>
    </location>
</feature>
<evidence type="ECO:0000313" key="18">
    <source>
        <dbReference type="Proteomes" id="UP001314263"/>
    </source>
</evidence>
<evidence type="ECO:0000313" key="17">
    <source>
        <dbReference type="EMBL" id="CAK0743004.1"/>
    </source>
</evidence>
<keyword evidence="3 10" id="KW-0436">Ligase</keyword>
<dbReference type="PANTHER" id="PTHR43097">
    <property type="entry name" value="GLUTAMINE-TRNA LIGASE"/>
    <property type="match status" value="1"/>
</dbReference>
<name>A0AAV1HUU4_9CHLO</name>
<accession>A0AAV1HUU4</accession>
<evidence type="ECO:0000256" key="8">
    <source>
        <dbReference type="ARBA" id="ARBA00030466"/>
    </source>
</evidence>
<dbReference type="SUPFAM" id="SSF52374">
    <property type="entry name" value="Nucleotidylyl transferase"/>
    <property type="match status" value="1"/>
</dbReference>
<feature type="compositionally biased region" description="Low complexity" evidence="11">
    <location>
        <begin position="220"/>
        <end position="230"/>
    </location>
</feature>
<keyword evidence="4 10" id="KW-0547">Nucleotide-binding</keyword>
<reference evidence="17 18" key="1">
    <citation type="submission" date="2023-10" db="EMBL/GenBank/DDBJ databases">
        <authorList>
            <person name="Maclean D."/>
            <person name="Macfadyen A."/>
        </authorList>
    </citation>
    <scope>NUCLEOTIDE SEQUENCE [LARGE SCALE GENOMIC DNA]</scope>
</reference>
<keyword evidence="7 10" id="KW-0030">Aminoacyl-tRNA synthetase</keyword>
<evidence type="ECO:0000259" key="16">
    <source>
        <dbReference type="Pfam" id="PF20974"/>
    </source>
</evidence>
<comment type="caution">
    <text evidence="17">The sequence shown here is derived from an EMBL/GenBank/DDBJ whole genome shotgun (WGS) entry which is preliminary data.</text>
</comment>
<evidence type="ECO:0000256" key="5">
    <source>
        <dbReference type="ARBA" id="ARBA00022840"/>
    </source>
</evidence>
<dbReference type="EC" id="6.1.1.18" evidence="2"/>
<feature type="domain" description="tRNA synthetases class I (E and Q) anti-codon binding" evidence="16">
    <location>
        <begin position="719"/>
        <end position="796"/>
    </location>
</feature>
<dbReference type="NCBIfam" id="TIGR00440">
    <property type="entry name" value="glnS"/>
    <property type="match status" value="1"/>
</dbReference>
<evidence type="ECO:0000259" key="14">
    <source>
        <dbReference type="Pfam" id="PF04557"/>
    </source>
</evidence>
<dbReference type="InterPro" id="IPR020059">
    <property type="entry name" value="Glu/Gln-tRNA-synth_Ib_codon-bd"/>
</dbReference>
<proteinExistence type="inferred from homology"/>
<dbReference type="GO" id="GO:0005829">
    <property type="term" value="C:cytosol"/>
    <property type="evidence" value="ECO:0007669"/>
    <property type="project" value="TreeGrafter"/>
</dbReference>
<protein>
    <recommendedName>
        <fullName evidence="2">glutamine--tRNA ligase</fullName>
        <ecNumber evidence="2">6.1.1.18</ecNumber>
    </recommendedName>
    <alternativeName>
        <fullName evidence="8">Glutaminyl-tRNA synthetase</fullName>
    </alternativeName>
</protein>
<dbReference type="InterPro" id="IPR007638">
    <property type="entry name" value="Gln-tRNA-synth_Ib_RNA-bd_2"/>
</dbReference>
<dbReference type="GO" id="GO:0048608">
    <property type="term" value="P:reproductive structure development"/>
    <property type="evidence" value="ECO:0007669"/>
    <property type="project" value="UniProtKB-ARBA"/>
</dbReference>
<dbReference type="InterPro" id="IPR049437">
    <property type="entry name" value="tRNA-synt_1c_C2"/>
</dbReference>
<dbReference type="Pfam" id="PF03950">
    <property type="entry name" value="tRNA-synt_1c_C"/>
    <property type="match status" value="1"/>
</dbReference>
<dbReference type="InterPro" id="IPR004514">
    <property type="entry name" value="Gln-tRNA-synth"/>
</dbReference>
<dbReference type="InterPro" id="IPR007639">
    <property type="entry name" value="Gln-tRNA-synth_Ib_RNA-bd_N"/>
</dbReference>
<comment type="similarity">
    <text evidence="1 10">Belongs to the class-I aminoacyl-tRNA synthetase family.</text>
</comment>
<dbReference type="Gene3D" id="3.40.50.620">
    <property type="entry name" value="HUPs"/>
    <property type="match status" value="1"/>
</dbReference>
<evidence type="ECO:0000256" key="4">
    <source>
        <dbReference type="ARBA" id="ARBA00022741"/>
    </source>
</evidence>
<dbReference type="Gene3D" id="1.10.10.2420">
    <property type="match status" value="1"/>
</dbReference>